<dbReference type="AlphaFoldDB" id="A0A401GKZ4"/>
<feature type="domain" description="BTB" evidence="1">
    <location>
        <begin position="52"/>
        <end position="123"/>
    </location>
</feature>
<dbReference type="SMART" id="SM00225">
    <property type="entry name" value="BTB"/>
    <property type="match status" value="1"/>
</dbReference>
<accession>A0A401GKZ4</accession>
<proteinExistence type="predicted"/>
<dbReference type="Proteomes" id="UP000287166">
    <property type="component" value="Unassembled WGS sequence"/>
</dbReference>
<evidence type="ECO:0000313" key="3">
    <source>
        <dbReference type="Proteomes" id="UP000287166"/>
    </source>
</evidence>
<dbReference type="STRING" id="139825.A0A401GKZ4"/>
<dbReference type="Gene3D" id="3.30.710.10">
    <property type="entry name" value="Potassium Channel Kv1.1, Chain A"/>
    <property type="match status" value="1"/>
</dbReference>
<dbReference type="InterPro" id="IPR000210">
    <property type="entry name" value="BTB/POZ_dom"/>
</dbReference>
<protein>
    <recommendedName>
        <fullName evidence="1">BTB domain-containing protein</fullName>
    </recommendedName>
</protein>
<keyword evidence="3" id="KW-1185">Reference proteome</keyword>
<dbReference type="PROSITE" id="PS50097">
    <property type="entry name" value="BTB"/>
    <property type="match status" value="1"/>
</dbReference>
<evidence type="ECO:0000313" key="2">
    <source>
        <dbReference type="EMBL" id="GBE82843.1"/>
    </source>
</evidence>
<reference evidence="2 3" key="1">
    <citation type="journal article" date="2018" name="Sci. Rep.">
        <title>Genome sequence of the cauliflower mushroom Sparassis crispa (Hanabiratake) and its association with beneficial usage.</title>
        <authorList>
            <person name="Kiyama R."/>
            <person name="Furutani Y."/>
            <person name="Kawaguchi K."/>
            <person name="Nakanishi T."/>
        </authorList>
    </citation>
    <scope>NUCLEOTIDE SEQUENCE [LARGE SCALE GENOMIC DNA]</scope>
</reference>
<dbReference type="InterPro" id="IPR011333">
    <property type="entry name" value="SKP1/BTB/POZ_sf"/>
</dbReference>
<dbReference type="RefSeq" id="XP_027613756.1">
    <property type="nucleotide sequence ID" value="XM_027757955.1"/>
</dbReference>
<gene>
    <name evidence="2" type="ORF">SCP_0412300</name>
</gene>
<comment type="caution">
    <text evidence="2">The sequence shown here is derived from an EMBL/GenBank/DDBJ whole genome shotgun (WGS) entry which is preliminary data.</text>
</comment>
<dbReference type="EMBL" id="BFAD01000004">
    <property type="protein sequence ID" value="GBE82843.1"/>
    <property type="molecule type" value="Genomic_DNA"/>
</dbReference>
<dbReference type="Pfam" id="PF00651">
    <property type="entry name" value="BTB"/>
    <property type="match status" value="1"/>
</dbReference>
<organism evidence="2 3">
    <name type="scientific">Sparassis crispa</name>
    <dbReference type="NCBI Taxonomy" id="139825"/>
    <lineage>
        <taxon>Eukaryota</taxon>
        <taxon>Fungi</taxon>
        <taxon>Dikarya</taxon>
        <taxon>Basidiomycota</taxon>
        <taxon>Agaricomycotina</taxon>
        <taxon>Agaricomycetes</taxon>
        <taxon>Polyporales</taxon>
        <taxon>Sparassidaceae</taxon>
        <taxon>Sparassis</taxon>
    </lineage>
</organism>
<sequence length="350" mass="39750">MSRKHIKRSSTFSDLSKECSGDTNLDAVLNRWTLVDECEDLNRHEEFWFQDGNIVLVATNTAFRVHAGLLSRASPVFRELFVDFEDVVSEQMDDCPLVRLDDFAEDLAALLSVIYGGNGSFGPNVSRVQFSFVASLIRLGHKYQIIGLRDDAVARLKTCFPSKFEEWDNFEKLRSSSMTMEKTDAITAVNLARLTENHSILPVALYGCCLLDTDTILFGTCRKDGSVERLSPEDTRNCIEGQRRLLRANRNALTWVFDAKKGSMDCELRESCSKILRTLPKTAHIEGILADWQALHPWTVHLDMNLCGSCIKMLETKDLEARRELWVQLPSYMGVSVEDWATEYVDEAFL</sequence>
<dbReference type="CDD" id="cd18186">
    <property type="entry name" value="BTB_POZ_ZBTB_KLHL-like"/>
    <property type="match status" value="1"/>
</dbReference>
<name>A0A401GKZ4_9APHY</name>
<dbReference type="SUPFAM" id="SSF54695">
    <property type="entry name" value="POZ domain"/>
    <property type="match status" value="1"/>
</dbReference>
<dbReference type="OrthoDB" id="3027208at2759"/>
<dbReference type="InParanoid" id="A0A401GKZ4"/>
<evidence type="ECO:0000259" key="1">
    <source>
        <dbReference type="PROSITE" id="PS50097"/>
    </source>
</evidence>
<dbReference type="GeneID" id="38779760"/>